<name>A0A1G5SE08_9PROT</name>
<dbReference type="OrthoDB" id="5526466at2"/>
<dbReference type="STRING" id="51642.NSMM_370006"/>
<sequence length="151" mass="16516">MLKEKIFLAVLIAGLGQVTLADNKLLPIIDLNISGQAILAEVAATPATLATGLMYRQHLIENSGMLFVFPEAGIHVMWMKNTWIPLSVAFIDAEGIIINIADMEPNTLKQHHSAKTASFALEMNQGWFAKYAIQTGDQVRGLEGIENASWP</sequence>
<organism evidence="1 2">
    <name type="scientific">Nitrosomonas mobilis</name>
    <dbReference type="NCBI Taxonomy" id="51642"/>
    <lineage>
        <taxon>Bacteria</taxon>
        <taxon>Pseudomonadati</taxon>
        <taxon>Pseudomonadota</taxon>
        <taxon>Betaproteobacteria</taxon>
        <taxon>Nitrosomonadales</taxon>
        <taxon>Nitrosomonadaceae</taxon>
        <taxon>Nitrosomonas</taxon>
    </lineage>
</organism>
<accession>A0A1G5SE08</accession>
<dbReference type="Pfam" id="PF02643">
    <property type="entry name" value="DUF192"/>
    <property type="match status" value="1"/>
</dbReference>
<dbReference type="InterPro" id="IPR038695">
    <property type="entry name" value="Saro_0823-like_sf"/>
</dbReference>
<dbReference type="Proteomes" id="UP000198729">
    <property type="component" value="Unassembled WGS sequence"/>
</dbReference>
<reference evidence="1 2" key="1">
    <citation type="submission" date="2016-10" db="EMBL/GenBank/DDBJ databases">
        <authorList>
            <person name="de Groot N.N."/>
        </authorList>
    </citation>
    <scope>NUCLEOTIDE SEQUENCE [LARGE SCALE GENOMIC DNA]</scope>
    <source>
        <strain evidence="1">1</strain>
    </source>
</reference>
<proteinExistence type="predicted"/>
<evidence type="ECO:0000313" key="1">
    <source>
        <dbReference type="EMBL" id="SCZ85227.1"/>
    </source>
</evidence>
<dbReference type="InterPro" id="IPR003795">
    <property type="entry name" value="DUF192"/>
</dbReference>
<dbReference type="RefSeq" id="WP_090285329.1">
    <property type="nucleotide sequence ID" value="NZ_FMWO01000044.1"/>
</dbReference>
<protein>
    <recommendedName>
        <fullName evidence="3">DUF192 domain-containing protein</fullName>
    </recommendedName>
</protein>
<dbReference type="Gene3D" id="2.60.120.1140">
    <property type="entry name" value="Protein of unknown function DUF192"/>
    <property type="match status" value="1"/>
</dbReference>
<dbReference type="EMBL" id="FMWO01000044">
    <property type="protein sequence ID" value="SCZ85227.1"/>
    <property type="molecule type" value="Genomic_DNA"/>
</dbReference>
<keyword evidence="2" id="KW-1185">Reference proteome</keyword>
<dbReference type="AlphaFoldDB" id="A0A1G5SE08"/>
<gene>
    <name evidence="1" type="ORF">NSMM_370006</name>
</gene>
<evidence type="ECO:0000313" key="2">
    <source>
        <dbReference type="Proteomes" id="UP000198729"/>
    </source>
</evidence>
<dbReference type="PANTHER" id="PTHR37953:SF1">
    <property type="entry name" value="UPF0127 PROTEIN MJ1496"/>
    <property type="match status" value="1"/>
</dbReference>
<evidence type="ECO:0008006" key="3">
    <source>
        <dbReference type="Google" id="ProtNLM"/>
    </source>
</evidence>
<dbReference type="PANTHER" id="PTHR37953">
    <property type="entry name" value="UPF0127 PROTEIN MJ1496"/>
    <property type="match status" value="1"/>
</dbReference>